<keyword evidence="3" id="KW-1185">Reference proteome</keyword>
<feature type="domain" description="Plasmid pRiA4b Orf3-like" evidence="1">
    <location>
        <begin position="4"/>
        <end position="161"/>
    </location>
</feature>
<dbReference type="Pfam" id="PF02810">
    <property type="entry name" value="SEC-C"/>
    <property type="match status" value="1"/>
</dbReference>
<proteinExistence type="predicted"/>
<name>A0A1D3TYH1_9FIRM</name>
<dbReference type="Proteomes" id="UP000199315">
    <property type="component" value="Unassembled WGS sequence"/>
</dbReference>
<organism evidence="2 3">
    <name type="scientific">Anaerobium acetethylicum</name>
    <dbReference type="NCBI Taxonomy" id="1619234"/>
    <lineage>
        <taxon>Bacteria</taxon>
        <taxon>Bacillati</taxon>
        <taxon>Bacillota</taxon>
        <taxon>Clostridia</taxon>
        <taxon>Lachnospirales</taxon>
        <taxon>Lachnospiraceae</taxon>
        <taxon>Anaerobium</taxon>
    </lineage>
</organism>
<dbReference type="RefSeq" id="WP_091236838.1">
    <property type="nucleotide sequence ID" value="NZ_FMKA01000043.1"/>
</dbReference>
<reference evidence="2 3" key="1">
    <citation type="submission" date="2016-09" db="EMBL/GenBank/DDBJ databases">
        <authorList>
            <person name="Capua I."/>
            <person name="De Benedictis P."/>
            <person name="Joannis T."/>
            <person name="Lombin L.H."/>
            <person name="Cattoli G."/>
        </authorList>
    </citation>
    <scope>NUCLEOTIDE SEQUENCE [LARGE SCALE GENOMIC DNA]</scope>
    <source>
        <strain evidence="2 3">GluBS11</strain>
    </source>
</reference>
<dbReference type="STRING" id="1619234.SAMN05421730_104314"/>
<evidence type="ECO:0000313" key="3">
    <source>
        <dbReference type="Proteomes" id="UP000199315"/>
    </source>
</evidence>
<dbReference type="InterPro" id="IPR024047">
    <property type="entry name" value="MM3350-like_sf"/>
</dbReference>
<dbReference type="InterPro" id="IPR012912">
    <property type="entry name" value="Plasmid_pRiA4b_Orf3-like"/>
</dbReference>
<dbReference type="Gene3D" id="3.10.290.30">
    <property type="entry name" value="MM3350-like"/>
    <property type="match status" value="1"/>
</dbReference>
<evidence type="ECO:0000259" key="1">
    <source>
        <dbReference type="Pfam" id="PF07929"/>
    </source>
</evidence>
<dbReference type="AlphaFoldDB" id="A0A1D3TYH1"/>
<accession>A0A1D3TYH1</accession>
<dbReference type="InterPro" id="IPR004027">
    <property type="entry name" value="SEC_C_motif"/>
</dbReference>
<dbReference type="PANTHER" id="PTHR41878:SF1">
    <property type="entry name" value="TNPR PROTEIN"/>
    <property type="match status" value="1"/>
</dbReference>
<dbReference type="PANTHER" id="PTHR41878">
    <property type="entry name" value="LEXA REPRESSOR-RELATED"/>
    <property type="match status" value="1"/>
</dbReference>
<dbReference type="SUPFAM" id="SSF159941">
    <property type="entry name" value="MM3350-like"/>
    <property type="match status" value="1"/>
</dbReference>
<dbReference type="EMBL" id="FMKA01000043">
    <property type="protein sequence ID" value="SCP99493.1"/>
    <property type="molecule type" value="Genomic_DNA"/>
</dbReference>
<dbReference type="SUPFAM" id="SSF103642">
    <property type="entry name" value="Sec-C motif"/>
    <property type="match status" value="1"/>
</dbReference>
<protein>
    <submittedName>
        <fullName evidence="2">SEC-C motif-containing protein</fullName>
    </submittedName>
</protein>
<dbReference type="Pfam" id="PF07929">
    <property type="entry name" value="PRiA4_ORF3"/>
    <property type="match status" value="1"/>
</dbReference>
<gene>
    <name evidence="2" type="ORF">SAMN05421730_104314</name>
</gene>
<sequence>MGKGLQFKIIIKDSSPLVWRRIVVPGYINFAQLHEVIQAVFGWENAHLHDFYFPKINVRIPGAAPFGDEEMCENIRVKNLLGFVKWFYYTYDYGDNWVHRIEIEKEIEEYPYSYPQVKKYKGENFQEDSGGVFGSWEEEFDEEDEEEYGIRSALNDEYSLSDINEYLQKTFNLIGERKAIIRNIDEIGTDQFRKLDIYLEPTVKEVKTYPNDPCPCGSGKKYKKCCGK</sequence>
<evidence type="ECO:0000313" key="2">
    <source>
        <dbReference type="EMBL" id="SCP99493.1"/>
    </source>
</evidence>